<accession>A0A7K1U7M5</accession>
<dbReference type="GO" id="GO:0030416">
    <property type="term" value="P:methylamine metabolic process"/>
    <property type="evidence" value="ECO:0007669"/>
    <property type="project" value="InterPro"/>
</dbReference>
<keyword evidence="2 5" id="KW-0812">Transmembrane</keyword>
<evidence type="ECO:0000256" key="5">
    <source>
        <dbReference type="SAM" id="Phobius"/>
    </source>
</evidence>
<comment type="caution">
    <text evidence="7">The sequence shown here is derived from an EMBL/GenBank/DDBJ whole genome shotgun (WGS) entry which is preliminary data.</text>
</comment>
<keyword evidence="4 5" id="KW-0472">Membrane</keyword>
<evidence type="ECO:0000256" key="4">
    <source>
        <dbReference type="ARBA" id="ARBA00023136"/>
    </source>
</evidence>
<evidence type="ECO:0000256" key="2">
    <source>
        <dbReference type="ARBA" id="ARBA00022692"/>
    </source>
</evidence>
<feature type="transmembrane region" description="Helical" evidence="5">
    <location>
        <begin position="40"/>
        <end position="58"/>
    </location>
</feature>
<evidence type="ECO:0000313" key="7">
    <source>
        <dbReference type="EMBL" id="MVT10306.1"/>
    </source>
</evidence>
<feature type="transmembrane region" description="Helical" evidence="5">
    <location>
        <begin position="13"/>
        <end position="33"/>
    </location>
</feature>
<evidence type="ECO:0000256" key="3">
    <source>
        <dbReference type="ARBA" id="ARBA00022989"/>
    </source>
</evidence>
<reference evidence="7 8" key="1">
    <citation type="submission" date="2019-12" db="EMBL/GenBank/DDBJ databases">
        <title>Chitinophaga sp. strain ysch24 (GDMCC 1.1355), whole genome shotgun sequence.</title>
        <authorList>
            <person name="Zhang X."/>
        </authorList>
    </citation>
    <scope>NUCLEOTIDE SEQUENCE [LARGE SCALE GENOMIC DNA]</scope>
    <source>
        <strain evidence="8">ysch24</strain>
    </source>
</reference>
<dbReference type="Proteomes" id="UP000461730">
    <property type="component" value="Unassembled WGS sequence"/>
</dbReference>
<evidence type="ECO:0000259" key="6">
    <source>
        <dbReference type="Pfam" id="PF07291"/>
    </source>
</evidence>
<protein>
    <recommendedName>
        <fullName evidence="6">Methylamine utilisation protein MauE domain-containing protein</fullName>
    </recommendedName>
</protein>
<gene>
    <name evidence="7" type="ORF">GO493_18685</name>
</gene>
<feature type="transmembrane region" description="Helical" evidence="5">
    <location>
        <begin position="78"/>
        <end position="100"/>
    </location>
</feature>
<proteinExistence type="predicted"/>
<sequence length="110" mass="12405">MLQMKLQPFPNEFAPVLAWGIPVAEIIISLMMMTLPFRKLGLYLATGLMVCFTGYIILVKMHMFDKIPCSCGGAISTFTWTQHLIFNLFFVVIGITGIYLERRTAGIARN</sequence>
<name>A0A7K1U7M5_9BACT</name>
<dbReference type="EMBL" id="WRXN01000008">
    <property type="protein sequence ID" value="MVT10306.1"/>
    <property type="molecule type" value="Genomic_DNA"/>
</dbReference>
<dbReference type="Pfam" id="PF07291">
    <property type="entry name" value="MauE"/>
    <property type="match status" value="1"/>
</dbReference>
<dbReference type="AlphaFoldDB" id="A0A7K1U7M5"/>
<keyword evidence="8" id="KW-1185">Reference proteome</keyword>
<organism evidence="7 8">
    <name type="scientific">Chitinophaga tropicalis</name>
    <dbReference type="NCBI Taxonomy" id="2683588"/>
    <lineage>
        <taxon>Bacteria</taxon>
        <taxon>Pseudomonadati</taxon>
        <taxon>Bacteroidota</taxon>
        <taxon>Chitinophagia</taxon>
        <taxon>Chitinophagales</taxon>
        <taxon>Chitinophagaceae</taxon>
        <taxon>Chitinophaga</taxon>
    </lineage>
</organism>
<feature type="domain" description="Methylamine utilisation protein MauE" evidence="6">
    <location>
        <begin position="4"/>
        <end position="99"/>
    </location>
</feature>
<evidence type="ECO:0000313" key="8">
    <source>
        <dbReference type="Proteomes" id="UP000461730"/>
    </source>
</evidence>
<keyword evidence="3 5" id="KW-1133">Transmembrane helix</keyword>
<dbReference type="GO" id="GO:0016020">
    <property type="term" value="C:membrane"/>
    <property type="evidence" value="ECO:0007669"/>
    <property type="project" value="UniProtKB-SubCell"/>
</dbReference>
<comment type="subcellular location">
    <subcellularLocation>
        <location evidence="1">Membrane</location>
        <topology evidence="1">Multi-pass membrane protein</topology>
    </subcellularLocation>
</comment>
<dbReference type="InterPro" id="IPR009908">
    <property type="entry name" value="Methylamine_util_MauE"/>
</dbReference>
<evidence type="ECO:0000256" key="1">
    <source>
        <dbReference type="ARBA" id="ARBA00004141"/>
    </source>
</evidence>